<comment type="similarity">
    <text evidence="2 13">Belongs to the class-II aminoacyl-tRNA synthetase family. Phe-tRNA synthetase alpha subunit type 1 subfamily.</text>
</comment>
<dbReference type="GO" id="GO:0006432">
    <property type="term" value="P:phenylalanyl-tRNA aminoacylation"/>
    <property type="evidence" value="ECO:0007669"/>
    <property type="project" value="UniProtKB-UniRule"/>
</dbReference>
<dbReference type="KEGG" id="mlac:CP520_01840"/>
<dbReference type="Gene3D" id="3.30.930.10">
    <property type="entry name" value="Bira Bifunctional Protein, Domain 2"/>
    <property type="match status" value="1"/>
</dbReference>
<keyword evidence="15" id="KW-1185">Reference proteome</keyword>
<protein>
    <recommendedName>
        <fullName evidence="13">Phenylalanine--tRNA ligase alpha subunit</fullName>
        <ecNumber evidence="13">6.1.1.20</ecNumber>
    </recommendedName>
    <alternativeName>
        <fullName evidence="13">Phenylalanyl-tRNA synthetase alpha subunit</fullName>
        <shortName evidence="13">PheRS</shortName>
    </alternativeName>
</protein>
<feature type="binding site" evidence="13">
    <location>
        <position position="258"/>
    </location>
    <ligand>
        <name>Mg(2+)</name>
        <dbReference type="ChEBI" id="CHEBI:18420"/>
        <note>shared with beta subunit</note>
    </ligand>
</feature>
<dbReference type="OrthoDB" id="9800719at2"/>
<evidence type="ECO:0000256" key="4">
    <source>
        <dbReference type="ARBA" id="ARBA00022490"/>
    </source>
</evidence>
<keyword evidence="9 13" id="KW-0460">Magnesium</keyword>
<evidence type="ECO:0000256" key="10">
    <source>
        <dbReference type="ARBA" id="ARBA00022917"/>
    </source>
</evidence>
<evidence type="ECO:0000256" key="1">
    <source>
        <dbReference type="ARBA" id="ARBA00004496"/>
    </source>
</evidence>
<evidence type="ECO:0000313" key="15">
    <source>
        <dbReference type="Proteomes" id="UP000232227"/>
    </source>
</evidence>
<dbReference type="HAMAP" id="MF_00281">
    <property type="entry name" value="Phe_tRNA_synth_alpha1"/>
    <property type="match status" value="1"/>
</dbReference>
<dbReference type="PROSITE" id="PS50862">
    <property type="entry name" value="AA_TRNA_LIGASE_II"/>
    <property type="match status" value="1"/>
</dbReference>
<dbReference type="InterPro" id="IPR004188">
    <property type="entry name" value="Phe-tRNA_ligase_II_N"/>
</dbReference>
<comment type="catalytic activity">
    <reaction evidence="12 13">
        <text>tRNA(Phe) + L-phenylalanine + ATP = L-phenylalanyl-tRNA(Phe) + AMP + diphosphate + H(+)</text>
        <dbReference type="Rhea" id="RHEA:19413"/>
        <dbReference type="Rhea" id="RHEA-COMP:9668"/>
        <dbReference type="Rhea" id="RHEA-COMP:9699"/>
        <dbReference type="ChEBI" id="CHEBI:15378"/>
        <dbReference type="ChEBI" id="CHEBI:30616"/>
        <dbReference type="ChEBI" id="CHEBI:33019"/>
        <dbReference type="ChEBI" id="CHEBI:58095"/>
        <dbReference type="ChEBI" id="CHEBI:78442"/>
        <dbReference type="ChEBI" id="CHEBI:78531"/>
        <dbReference type="ChEBI" id="CHEBI:456215"/>
        <dbReference type="EC" id="6.1.1.20"/>
    </reaction>
</comment>
<dbReference type="FunFam" id="3.30.930.10:FF:000089">
    <property type="entry name" value="Phenylalanine--tRNA ligase alpha subunit"/>
    <property type="match status" value="1"/>
</dbReference>
<dbReference type="InterPro" id="IPR022911">
    <property type="entry name" value="Phe_tRNA_ligase_alpha1_bac"/>
</dbReference>
<evidence type="ECO:0000256" key="5">
    <source>
        <dbReference type="ARBA" id="ARBA00022598"/>
    </source>
</evidence>
<proteinExistence type="inferred from homology"/>
<accession>A0A291IRJ9</accession>
<dbReference type="GO" id="GO:0000287">
    <property type="term" value="F:magnesium ion binding"/>
    <property type="evidence" value="ECO:0007669"/>
    <property type="project" value="UniProtKB-UniRule"/>
</dbReference>
<keyword evidence="5 13" id="KW-0436">Ligase</keyword>
<dbReference type="SUPFAM" id="SSF55681">
    <property type="entry name" value="Class II aaRS and biotin synthetases"/>
    <property type="match status" value="1"/>
</dbReference>
<evidence type="ECO:0000256" key="13">
    <source>
        <dbReference type="HAMAP-Rule" id="MF_00281"/>
    </source>
</evidence>
<evidence type="ECO:0000256" key="9">
    <source>
        <dbReference type="ARBA" id="ARBA00022842"/>
    </source>
</evidence>
<evidence type="ECO:0000256" key="11">
    <source>
        <dbReference type="ARBA" id="ARBA00023146"/>
    </source>
</evidence>
<evidence type="ECO:0000256" key="3">
    <source>
        <dbReference type="ARBA" id="ARBA00011209"/>
    </source>
</evidence>
<dbReference type="Proteomes" id="UP000232227">
    <property type="component" value="Chromosome"/>
</dbReference>
<reference evidence="14 15" key="1">
    <citation type="submission" date="2017-09" db="EMBL/GenBank/DDBJ databases">
        <title>SPAdes assembly of the Mesoplasma lactucae genome.</title>
        <authorList>
            <person name="Knight T.F."/>
            <person name="Rubinstein R."/>
            <person name="Citino T."/>
        </authorList>
    </citation>
    <scope>NUCLEOTIDE SEQUENCE [LARGE SCALE GENOMIC DNA]</scope>
    <source>
        <strain evidence="14 15">831-C4</strain>
    </source>
</reference>
<evidence type="ECO:0000256" key="2">
    <source>
        <dbReference type="ARBA" id="ARBA00010207"/>
    </source>
</evidence>
<dbReference type="GO" id="GO:0005737">
    <property type="term" value="C:cytoplasm"/>
    <property type="evidence" value="ECO:0007669"/>
    <property type="project" value="UniProtKB-SubCell"/>
</dbReference>
<dbReference type="PANTHER" id="PTHR11538:SF41">
    <property type="entry name" value="PHENYLALANINE--TRNA LIGASE, MITOCHONDRIAL"/>
    <property type="match status" value="1"/>
</dbReference>
<dbReference type="InterPro" id="IPR002319">
    <property type="entry name" value="Phenylalanyl-tRNA_Synthase"/>
</dbReference>
<keyword evidence="7 13" id="KW-0547">Nucleotide-binding</keyword>
<evidence type="ECO:0000256" key="8">
    <source>
        <dbReference type="ARBA" id="ARBA00022840"/>
    </source>
</evidence>
<keyword evidence="11 13" id="KW-0030">Aminoacyl-tRNA synthetase</keyword>
<dbReference type="CDD" id="cd00496">
    <property type="entry name" value="PheRS_alpha_core"/>
    <property type="match status" value="1"/>
</dbReference>
<comment type="subunit">
    <text evidence="3 13">Tetramer of two alpha and two beta subunits.</text>
</comment>
<evidence type="ECO:0000313" key="14">
    <source>
        <dbReference type="EMBL" id="ATG97492.1"/>
    </source>
</evidence>
<sequence length="348" mass="39817">MKDKIQHILDGFNKEIKKVKTPNELEEVRRQFAGKNSPLVEILKGMKQATPEEKKEIGQLTNDARSEINSQINELNEQFQQEILNEKLKKEQVDVSLPGERLGFGTLHPLNLVIDEIANIFEELGFQMISGTEVDSDEFNFQKLNLPKGHPARDMQDTFYIDEDTVLRTHSTNMTSHLLTELSKNNGHNLACISYGNVYRRDDDDATHSHQFMQIDGFAVGDNITFANLKWLLTYMCQRLFDEKARVRFRPSYFPFTEPSVEADISCFKCDGEGCDLCKQSGWIEVLGAGLINDQVFEENGFDPKSISGLAFGIGIERIAMLKFGIANIRDFYENNVQFLEQFKFYGK</sequence>
<evidence type="ECO:0000256" key="12">
    <source>
        <dbReference type="ARBA" id="ARBA00049255"/>
    </source>
</evidence>
<organism evidence="14 15">
    <name type="scientific">Mesoplasma lactucae ATCC 49193</name>
    <dbReference type="NCBI Taxonomy" id="81460"/>
    <lineage>
        <taxon>Bacteria</taxon>
        <taxon>Bacillati</taxon>
        <taxon>Mycoplasmatota</taxon>
        <taxon>Mollicutes</taxon>
        <taxon>Entomoplasmatales</taxon>
        <taxon>Entomoplasmataceae</taxon>
        <taxon>Mesoplasma</taxon>
    </lineage>
</organism>
<dbReference type="GO" id="GO:0004826">
    <property type="term" value="F:phenylalanine-tRNA ligase activity"/>
    <property type="evidence" value="ECO:0007669"/>
    <property type="project" value="UniProtKB-UniRule"/>
</dbReference>
<comment type="subcellular location">
    <subcellularLocation>
        <location evidence="1 13">Cytoplasm</location>
    </subcellularLocation>
</comment>
<dbReference type="RefSeq" id="WP_096862780.1">
    <property type="nucleotide sequence ID" value="NZ_CP023668.1"/>
</dbReference>
<dbReference type="EMBL" id="CP023668">
    <property type="protein sequence ID" value="ATG97492.1"/>
    <property type="molecule type" value="Genomic_DNA"/>
</dbReference>
<dbReference type="InterPro" id="IPR006195">
    <property type="entry name" value="aa-tRNA-synth_II"/>
</dbReference>
<dbReference type="AlphaFoldDB" id="A0A291IRJ9"/>
<evidence type="ECO:0000256" key="7">
    <source>
        <dbReference type="ARBA" id="ARBA00022741"/>
    </source>
</evidence>
<keyword evidence="6 13" id="KW-0479">Metal-binding</keyword>
<dbReference type="SUPFAM" id="SSF46589">
    <property type="entry name" value="tRNA-binding arm"/>
    <property type="match status" value="1"/>
</dbReference>
<dbReference type="GO" id="GO:0000049">
    <property type="term" value="F:tRNA binding"/>
    <property type="evidence" value="ECO:0007669"/>
    <property type="project" value="InterPro"/>
</dbReference>
<comment type="cofactor">
    <cofactor evidence="13">
        <name>Mg(2+)</name>
        <dbReference type="ChEBI" id="CHEBI:18420"/>
    </cofactor>
    <text evidence="13">Binds 2 magnesium ions per tetramer.</text>
</comment>
<dbReference type="GO" id="GO:0005524">
    <property type="term" value="F:ATP binding"/>
    <property type="evidence" value="ECO:0007669"/>
    <property type="project" value="UniProtKB-UniRule"/>
</dbReference>
<dbReference type="PANTHER" id="PTHR11538">
    <property type="entry name" value="PHENYLALANYL-TRNA SYNTHETASE"/>
    <property type="match status" value="1"/>
</dbReference>
<dbReference type="Pfam" id="PF01409">
    <property type="entry name" value="tRNA-synt_2d"/>
    <property type="match status" value="1"/>
</dbReference>
<dbReference type="EC" id="6.1.1.20" evidence="13"/>
<dbReference type="InterPro" id="IPR004529">
    <property type="entry name" value="Phe-tRNA-synth_IIc_asu"/>
</dbReference>
<keyword evidence="4 13" id="KW-0963">Cytoplasm</keyword>
<dbReference type="NCBIfam" id="TIGR00468">
    <property type="entry name" value="pheS"/>
    <property type="match status" value="1"/>
</dbReference>
<name>A0A291IRJ9_9MOLU</name>
<dbReference type="InterPro" id="IPR010978">
    <property type="entry name" value="tRNA-bd_arm"/>
</dbReference>
<dbReference type="Pfam" id="PF02912">
    <property type="entry name" value="Phe_tRNA-synt_N"/>
    <property type="match status" value="1"/>
</dbReference>
<keyword evidence="8 13" id="KW-0067">ATP-binding</keyword>
<gene>
    <name evidence="13" type="primary">pheS</name>
    <name evidence="14" type="ORF">CP520_01840</name>
</gene>
<evidence type="ECO:0000256" key="6">
    <source>
        <dbReference type="ARBA" id="ARBA00022723"/>
    </source>
</evidence>
<dbReference type="InterPro" id="IPR045864">
    <property type="entry name" value="aa-tRNA-synth_II/BPL/LPL"/>
</dbReference>
<keyword evidence="10 13" id="KW-0648">Protein biosynthesis</keyword>